<dbReference type="EMBL" id="MCGG01000042">
    <property type="protein sequence ID" value="OEJ65994.1"/>
    <property type="molecule type" value="Genomic_DNA"/>
</dbReference>
<protein>
    <submittedName>
        <fullName evidence="13">Potassium transporter KefC</fullName>
    </submittedName>
</protein>
<accession>A0A1E5Q5V1</accession>
<evidence type="ECO:0000313" key="13">
    <source>
        <dbReference type="EMBL" id="OEJ65994.1"/>
    </source>
</evidence>
<evidence type="ECO:0000256" key="3">
    <source>
        <dbReference type="ARBA" id="ARBA00022448"/>
    </source>
</evidence>
<dbReference type="NCBIfam" id="TIGR00932">
    <property type="entry name" value="2a37"/>
    <property type="match status" value="1"/>
</dbReference>
<dbReference type="SUPFAM" id="SSF51735">
    <property type="entry name" value="NAD(P)-binding Rossmann-fold domains"/>
    <property type="match status" value="1"/>
</dbReference>
<evidence type="ECO:0000256" key="8">
    <source>
        <dbReference type="ARBA" id="ARBA00022989"/>
    </source>
</evidence>
<keyword evidence="8 11" id="KW-1133">Transmembrane helix</keyword>
<keyword evidence="9" id="KW-0406">Ion transport</keyword>
<dbReference type="InterPro" id="IPR038770">
    <property type="entry name" value="Na+/solute_symporter_sf"/>
</dbReference>
<dbReference type="GO" id="GO:1902600">
    <property type="term" value="P:proton transmembrane transport"/>
    <property type="evidence" value="ECO:0007669"/>
    <property type="project" value="InterPro"/>
</dbReference>
<feature type="transmembrane region" description="Helical" evidence="11">
    <location>
        <begin position="325"/>
        <end position="348"/>
    </location>
</feature>
<dbReference type="Proteomes" id="UP000095347">
    <property type="component" value="Unassembled WGS sequence"/>
</dbReference>
<comment type="subcellular location">
    <subcellularLocation>
        <location evidence="1">Endomembrane system</location>
        <topology evidence="1">Multi-pass membrane protein</topology>
    </subcellularLocation>
</comment>
<evidence type="ECO:0000256" key="1">
    <source>
        <dbReference type="ARBA" id="ARBA00004127"/>
    </source>
</evidence>
<evidence type="ECO:0000256" key="2">
    <source>
        <dbReference type="ARBA" id="ARBA00005551"/>
    </source>
</evidence>
<organism evidence="13 14">
    <name type="scientific">Magnetovibrio blakemorei</name>
    <dbReference type="NCBI Taxonomy" id="28181"/>
    <lineage>
        <taxon>Bacteria</taxon>
        <taxon>Pseudomonadati</taxon>
        <taxon>Pseudomonadota</taxon>
        <taxon>Alphaproteobacteria</taxon>
        <taxon>Rhodospirillales</taxon>
        <taxon>Magnetovibrionaceae</taxon>
        <taxon>Magnetovibrio</taxon>
    </lineage>
</organism>
<feature type="transmembrane region" description="Helical" evidence="11">
    <location>
        <begin position="113"/>
        <end position="134"/>
    </location>
</feature>
<dbReference type="FunFam" id="3.40.50.720:FF:000036">
    <property type="entry name" value="Glutathione-regulated potassium-efflux system protein KefB"/>
    <property type="match status" value="1"/>
</dbReference>
<keyword evidence="4" id="KW-0050">Antiport</keyword>
<feature type="transmembrane region" description="Helical" evidence="11">
    <location>
        <begin position="237"/>
        <end position="255"/>
    </location>
</feature>
<evidence type="ECO:0000259" key="12">
    <source>
        <dbReference type="PROSITE" id="PS51201"/>
    </source>
</evidence>
<evidence type="ECO:0000256" key="9">
    <source>
        <dbReference type="ARBA" id="ARBA00023065"/>
    </source>
</evidence>
<dbReference type="InterPro" id="IPR003148">
    <property type="entry name" value="RCK_N"/>
</dbReference>
<comment type="similarity">
    <text evidence="2">Belongs to the monovalent cation:proton antiporter 2 (CPA2) transporter (TC 2.A.37) family.</text>
</comment>
<evidence type="ECO:0000256" key="6">
    <source>
        <dbReference type="ARBA" id="ARBA00022692"/>
    </source>
</evidence>
<feature type="transmembrane region" description="Helical" evidence="11">
    <location>
        <begin position="267"/>
        <end position="288"/>
    </location>
</feature>
<feature type="transmembrane region" description="Helical" evidence="11">
    <location>
        <begin position="213"/>
        <end position="231"/>
    </location>
</feature>
<feature type="transmembrane region" description="Helical" evidence="11">
    <location>
        <begin position="354"/>
        <end position="375"/>
    </location>
</feature>
<dbReference type="Pfam" id="PF02254">
    <property type="entry name" value="TrkA_N"/>
    <property type="match status" value="1"/>
</dbReference>
<dbReference type="GO" id="GO:0008324">
    <property type="term" value="F:monoatomic cation transmembrane transporter activity"/>
    <property type="evidence" value="ECO:0007669"/>
    <property type="project" value="InterPro"/>
</dbReference>
<keyword evidence="14" id="KW-1185">Reference proteome</keyword>
<keyword evidence="6 11" id="KW-0812">Transmembrane</keyword>
<dbReference type="GO" id="GO:0005886">
    <property type="term" value="C:plasma membrane"/>
    <property type="evidence" value="ECO:0007669"/>
    <property type="project" value="TreeGrafter"/>
</dbReference>
<keyword evidence="7" id="KW-0630">Potassium</keyword>
<feature type="transmembrane region" description="Helical" evidence="11">
    <location>
        <begin position="53"/>
        <end position="72"/>
    </location>
</feature>
<dbReference type="Pfam" id="PF00999">
    <property type="entry name" value="Na_H_Exchanger"/>
    <property type="match status" value="1"/>
</dbReference>
<sequence length="562" mass="60270">MNYLSDVAILLTAAVVVVPLFQSMRMGGVPGFVIAGVIVGPYGFALIGNVHEIGQLAELGVVLLLFIIGIELNPTRLLMMRRLLFGLGTLQVLCTSAVLAAVVHYGFGVPLRVAILVGPALALSSTAFVLQLLGENKMLTSEQGRASIAILLLQDLAVVPLLALVSLLTMPTFNLAGDVVIALGEAVLIVAFVIFAGRYLLQPIFHRVAQSHNSEVFTAMAVLLVLGAALLMEHVGLSMAMGAFLAGLLIADSSFRHQIIAETQPFRGLLLGLFFMSMGMTLDLNLLFSHPVLLVSLVAALIALKAVVIWPLARLFGLASKRALMVSLFLAQGGEFALVIFTVALGSGLMDEVLFQQLLLVVILSMLVTPFLAFWARQLHKSESSDQHISPIQTVKEEPLSAPILIIGFGRVGQQIGQVLELAKVSFVAIDNDPTLVAREYAKGRAVFYGDAERPGVLKALGGEKAALAIIAMNDHGVTEQLVSVLRHNFPHLAIFARGHNQQSCQRLKTLGVDVAVSETLEASIELARAALANVSTPDQDVQALIDDFRRRYHEPDPLGKT</sequence>
<dbReference type="Gene3D" id="1.20.1530.20">
    <property type="match status" value="1"/>
</dbReference>
<comment type="caution">
    <text evidence="13">The sequence shown here is derived from an EMBL/GenBank/DDBJ whole genome shotgun (WGS) entry which is preliminary data.</text>
</comment>
<dbReference type="PROSITE" id="PS51201">
    <property type="entry name" value="RCK_N"/>
    <property type="match status" value="1"/>
</dbReference>
<feature type="transmembrane region" description="Helical" evidence="11">
    <location>
        <begin position="294"/>
        <end position="313"/>
    </location>
</feature>
<dbReference type="PANTHER" id="PTHR46157:SF4">
    <property type="entry name" value="K(+) EFFLUX ANTIPORTER 3, CHLOROPLASTIC"/>
    <property type="match status" value="1"/>
</dbReference>
<dbReference type="GO" id="GO:0012505">
    <property type="term" value="C:endomembrane system"/>
    <property type="evidence" value="ECO:0007669"/>
    <property type="project" value="UniProtKB-SubCell"/>
</dbReference>
<feature type="transmembrane region" description="Helical" evidence="11">
    <location>
        <begin position="146"/>
        <end position="168"/>
    </location>
</feature>
<dbReference type="InterPro" id="IPR036291">
    <property type="entry name" value="NAD(P)-bd_dom_sf"/>
</dbReference>
<dbReference type="GO" id="GO:0006813">
    <property type="term" value="P:potassium ion transport"/>
    <property type="evidence" value="ECO:0007669"/>
    <property type="project" value="UniProtKB-KW"/>
</dbReference>
<proteinExistence type="inferred from homology"/>
<dbReference type="Gene3D" id="3.40.50.720">
    <property type="entry name" value="NAD(P)-binding Rossmann-like Domain"/>
    <property type="match status" value="1"/>
</dbReference>
<keyword evidence="5" id="KW-0633">Potassium transport</keyword>
<feature type="domain" description="RCK N-terminal" evidence="12">
    <location>
        <begin position="401"/>
        <end position="517"/>
    </location>
</feature>
<dbReference type="InterPro" id="IPR006153">
    <property type="entry name" value="Cation/H_exchanger_TM"/>
</dbReference>
<evidence type="ECO:0000256" key="5">
    <source>
        <dbReference type="ARBA" id="ARBA00022538"/>
    </source>
</evidence>
<evidence type="ECO:0000313" key="14">
    <source>
        <dbReference type="Proteomes" id="UP000095347"/>
    </source>
</evidence>
<evidence type="ECO:0000256" key="4">
    <source>
        <dbReference type="ARBA" id="ARBA00022449"/>
    </source>
</evidence>
<evidence type="ECO:0000256" key="11">
    <source>
        <dbReference type="SAM" id="Phobius"/>
    </source>
</evidence>
<feature type="transmembrane region" description="Helical" evidence="11">
    <location>
        <begin position="180"/>
        <end position="201"/>
    </location>
</feature>
<name>A0A1E5Q5V1_9PROT</name>
<feature type="transmembrane region" description="Helical" evidence="11">
    <location>
        <begin position="84"/>
        <end position="107"/>
    </location>
</feature>
<keyword evidence="3" id="KW-0813">Transport</keyword>
<dbReference type="STRING" id="28181.BEN30_13105"/>
<evidence type="ECO:0000256" key="7">
    <source>
        <dbReference type="ARBA" id="ARBA00022958"/>
    </source>
</evidence>
<dbReference type="GO" id="GO:0015297">
    <property type="term" value="F:antiporter activity"/>
    <property type="evidence" value="ECO:0007669"/>
    <property type="project" value="UniProtKB-KW"/>
</dbReference>
<dbReference type="InterPro" id="IPR004771">
    <property type="entry name" value="K/H_exchanger"/>
</dbReference>
<feature type="transmembrane region" description="Helical" evidence="11">
    <location>
        <begin position="6"/>
        <end position="22"/>
    </location>
</feature>
<reference evidence="14" key="1">
    <citation type="submission" date="2016-07" db="EMBL/GenBank/DDBJ databases">
        <authorList>
            <person name="Florea S."/>
            <person name="Webb J.S."/>
            <person name="Jaromczyk J."/>
            <person name="Schardl C.L."/>
        </authorList>
    </citation>
    <scope>NUCLEOTIDE SEQUENCE [LARGE SCALE GENOMIC DNA]</scope>
    <source>
        <strain evidence="14">MV-1</strain>
    </source>
</reference>
<dbReference type="PANTHER" id="PTHR46157">
    <property type="entry name" value="K(+) EFFLUX ANTIPORTER 3, CHLOROPLASTIC"/>
    <property type="match status" value="1"/>
</dbReference>
<dbReference type="AlphaFoldDB" id="A0A1E5Q5V1"/>
<evidence type="ECO:0000256" key="10">
    <source>
        <dbReference type="ARBA" id="ARBA00023136"/>
    </source>
</evidence>
<gene>
    <name evidence="13" type="ORF">BEN30_13105</name>
</gene>
<feature type="transmembrane region" description="Helical" evidence="11">
    <location>
        <begin position="29"/>
        <end position="47"/>
    </location>
</feature>
<keyword evidence="10 11" id="KW-0472">Membrane</keyword>